<dbReference type="Proteomes" id="UP000515842">
    <property type="component" value="Chromosome"/>
</dbReference>
<protein>
    <submittedName>
        <fullName evidence="1">Uncharacterized protein</fullName>
    </submittedName>
</protein>
<dbReference type="EMBL" id="CP060693">
    <property type="protein sequence ID" value="QNM90613.1"/>
    <property type="molecule type" value="Genomic_DNA"/>
</dbReference>
<sequence length="304" mass="36477">MKENIKKILDISDKTYYNWKNQNRPIIELLHKYFQDNEITEFLETGRISRLEDNKDQELLNNEASKIYNHFISVLYSKDKSLLRLFLVVINNANETSANLNLNFIDLVLEAEGNKKDKINLLKEFSKISQSSNILFFYSIKFMIQNKFENILYAFGDNKIAKDLSFIVNYIQFFLEIFYKKDYIKWQEFEKNESIHLRDYEFNLDDEIFLDEQSDSPLPSLDDLSDENKIPNYDYDDYYNEYEEESNNYDNFNYFKFIDSLKNYKTYLESLIPENDTILVKFKIDENPDIDLGELLTIKNSFDI</sequence>
<accession>A0A7G9LPR4</accession>
<proteinExistence type="predicted"/>
<name>A0A7G9LPR4_9BACT</name>
<gene>
    <name evidence="1" type="ORF">HOO34_02465</name>
</gene>
<evidence type="ECO:0000313" key="2">
    <source>
        <dbReference type="Proteomes" id="UP000515842"/>
    </source>
</evidence>
<reference evidence="1 2" key="1">
    <citation type="journal article" date="2020" name="Front. Microbiol.">
        <title>Genomic Analysis and Antimicrobial Resistance of Aliarcobacter cryaerophilus Strains From German Water Poultry.</title>
        <authorList>
            <person name="Muller E."/>
            <person name="Hotzel H."/>
            <person name="Ahlers C."/>
            <person name="Hanel I."/>
            <person name="Tomaso H."/>
            <person name="Abdel-Glil M.Y."/>
        </authorList>
    </citation>
    <scope>NUCLEOTIDE SEQUENCE [LARGE SCALE GENOMIC DNA]</scope>
    <source>
        <strain evidence="1 2">16CS1285-4</strain>
    </source>
</reference>
<dbReference type="RefSeq" id="WP_187474843.1">
    <property type="nucleotide sequence ID" value="NZ_CP060693.1"/>
</dbReference>
<dbReference type="AlphaFoldDB" id="A0A7G9LPR4"/>
<organism evidence="1 2">
    <name type="scientific">Aliarcobacter cryaerophilus</name>
    <dbReference type="NCBI Taxonomy" id="28198"/>
    <lineage>
        <taxon>Bacteria</taxon>
        <taxon>Pseudomonadati</taxon>
        <taxon>Campylobacterota</taxon>
        <taxon>Epsilonproteobacteria</taxon>
        <taxon>Campylobacterales</taxon>
        <taxon>Arcobacteraceae</taxon>
        <taxon>Aliarcobacter</taxon>
    </lineage>
</organism>
<evidence type="ECO:0000313" key="1">
    <source>
        <dbReference type="EMBL" id="QNM90613.1"/>
    </source>
</evidence>